<feature type="domain" description="Glycosyl transferase family 1" evidence="1">
    <location>
        <begin position="169"/>
        <end position="324"/>
    </location>
</feature>
<keyword evidence="3" id="KW-1185">Reference proteome</keyword>
<dbReference type="Proteomes" id="UP000321533">
    <property type="component" value="Chromosome"/>
</dbReference>
<keyword evidence="2" id="KW-0808">Transferase</keyword>
<dbReference type="EMBL" id="CP042435">
    <property type="protein sequence ID" value="QEC69100.1"/>
    <property type="molecule type" value="Genomic_DNA"/>
</dbReference>
<dbReference type="AlphaFoldDB" id="A0A5B8VC67"/>
<dbReference type="Gene3D" id="3.40.50.2000">
    <property type="entry name" value="Glycogen Phosphorylase B"/>
    <property type="match status" value="2"/>
</dbReference>
<dbReference type="InterPro" id="IPR001296">
    <property type="entry name" value="Glyco_trans_1"/>
</dbReference>
<organism evidence="2 3">
    <name type="scientific">Panacibacter ginsenosidivorans</name>
    <dbReference type="NCBI Taxonomy" id="1813871"/>
    <lineage>
        <taxon>Bacteria</taxon>
        <taxon>Pseudomonadati</taxon>
        <taxon>Bacteroidota</taxon>
        <taxon>Chitinophagia</taxon>
        <taxon>Chitinophagales</taxon>
        <taxon>Chitinophagaceae</taxon>
        <taxon>Panacibacter</taxon>
    </lineage>
</organism>
<gene>
    <name evidence="2" type="ORF">FRZ67_17930</name>
</gene>
<reference evidence="2 3" key="1">
    <citation type="journal article" date="2016" name="Int. J. Syst. Evol. Microbiol.">
        <title>Panacibacter ginsenosidivorans gen. nov., sp. nov., with ginsenoside converting activity isolated from soil of a ginseng field.</title>
        <authorList>
            <person name="Siddiqi M.Z."/>
            <person name="Muhammad Shafi S."/>
            <person name="Choi K.D."/>
            <person name="Im W.T."/>
        </authorList>
    </citation>
    <scope>NUCLEOTIDE SEQUENCE [LARGE SCALE GENOMIC DNA]</scope>
    <source>
        <strain evidence="2 3">Gsoil1550</strain>
    </source>
</reference>
<dbReference type="CDD" id="cd03801">
    <property type="entry name" value="GT4_PimA-like"/>
    <property type="match status" value="1"/>
</dbReference>
<accession>A0A5B8VC67</accession>
<proteinExistence type="predicted"/>
<dbReference type="OrthoDB" id="139410at2"/>
<evidence type="ECO:0000313" key="3">
    <source>
        <dbReference type="Proteomes" id="UP000321533"/>
    </source>
</evidence>
<protein>
    <submittedName>
        <fullName evidence="2">Glycosyltransferase family 4 protein</fullName>
    </submittedName>
</protein>
<dbReference type="SUPFAM" id="SSF53756">
    <property type="entry name" value="UDP-Glycosyltransferase/glycogen phosphorylase"/>
    <property type="match status" value="1"/>
</dbReference>
<dbReference type="KEGG" id="pgin:FRZ67_17930"/>
<sequence>MKHQKAVLILGLFIDASSTKQNIRSAEDRIAAMFRNNNIPVITSSAAAGKTKRFIDTVSTLITRRQEYDIAIVPLFGTWPSFLWQEIVTRILKQLNKKIVLGIHGGSIPERIDKGAQRFYTAMKRADILFAPSAYFSSMFTDKGFDVEVIENPVDLANYKFCAKEKIRPRIIWMRAFTDIYNPLMAVRVAKRLAEKYNDFEMVMAGKEGPLYNATKIMAERFGLKDKILFPGYINMQQKQAYAASYDIYICTNKIDNTPVSLTEFMQFGLPIVSVNTGGIPYMIEDGVNGLLVDADDDKSMFEKINMLIQNQALAQTIIANAYRNAQQYNDTNVVKKWSKVLNELSNG</sequence>
<evidence type="ECO:0000259" key="1">
    <source>
        <dbReference type="Pfam" id="PF00534"/>
    </source>
</evidence>
<evidence type="ECO:0000313" key="2">
    <source>
        <dbReference type="EMBL" id="QEC69100.1"/>
    </source>
</evidence>
<dbReference type="RefSeq" id="WP_147191814.1">
    <property type="nucleotide sequence ID" value="NZ_CP042435.1"/>
</dbReference>
<dbReference type="GO" id="GO:0016757">
    <property type="term" value="F:glycosyltransferase activity"/>
    <property type="evidence" value="ECO:0007669"/>
    <property type="project" value="InterPro"/>
</dbReference>
<dbReference type="PANTHER" id="PTHR12526">
    <property type="entry name" value="GLYCOSYLTRANSFERASE"/>
    <property type="match status" value="1"/>
</dbReference>
<dbReference type="Pfam" id="PF00534">
    <property type="entry name" value="Glycos_transf_1"/>
    <property type="match status" value="1"/>
</dbReference>
<dbReference type="PANTHER" id="PTHR12526:SF627">
    <property type="entry name" value="D-RHAMNOSYLTRANSFERASE WBPZ"/>
    <property type="match status" value="1"/>
</dbReference>
<name>A0A5B8VC67_9BACT</name>